<dbReference type="EMBL" id="KN817582">
    <property type="protein sequence ID" value="KJA19063.1"/>
    <property type="molecule type" value="Genomic_DNA"/>
</dbReference>
<dbReference type="AlphaFoldDB" id="A0A0D2M764"/>
<keyword evidence="2" id="KW-1185">Reference proteome</keyword>
<dbReference type="Proteomes" id="UP000054270">
    <property type="component" value="Unassembled WGS sequence"/>
</dbReference>
<reference evidence="2" key="1">
    <citation type="submission" date="2014-04" db="EMBL/GenBank/DDBJ databases">
        <title>Evolutionary Origins and Diversification of the Mycorrhizal Mutualists.</title>
        <authorList>
            <consortium name="DOE Joint Genome Institute"/>
            <consortium name="Mycorrhizal Genomics Consortium"/>
            <person name="Kohler A."/>
            <person name="Kuo A."/>
            <person name="Nagy L.G."/>
            <person name="Floudas D."/>
            <person name="Copeland A."/>
            <person name="Barry K.W."/>
            <person name="Cichocki N."/>
            <person name="Veneault-Fourrey C."/>
            <person name="LaButti K."/>
            <person name="Lindquist E.A."/>
            <person name="Lipzen A."/>
            <person name="Lundell T."/>
            <person name="Morin E."/>
            <person name="Murat C."/>
            <person name="Riley R."/>
            <person name="Ohm R."/>
            <person name="Sun H."/>
            <person name="Tunlid A."/>
            <person name="Henrissat B."/>
            <person name="Grigoriev I.V."/>
            <person name="Hibbett D.S."/>
            <person name="Martin F."/>
        </authorList>
    </citation>
    <scope>NUCLEOTIDE SEQUENCE [LARGE SCALE GENOMIC DNA]</scope>
    <source>
        <strain evidence="2">FD-334 SS-4</strain>
    </source>
</reference>
<name>A0A0D2M764_HYPSF</name>
<accession>A0A0D2M764</accession>
<protein>
    <submittedName>
        <fullName evidence="1">Uncharacterized protein</fullName>
    </submittedName>
</protein>
<proteinExistence type="predicted"/>
<gene>
    <name evidence="1" type="ORF">HYPSUDRAFT_909798</name>
</gene>
<sequence>MCTISTRSSGLSWFRRVMRGAGSRRGLRRSIYSGHRICAWLGRACACCACHAQANVRACACMCVRVRACVRNVCVTFIESIGNIYQRT</sequence>
<evidence type="ECO:0000313" key="2">
    <source>
        <dbReference type="Proteomes" id="UP000054270"/>
    </source>
</evidence>
<evidence type="ECO:0000313" key="1">
    <source>
        <dbReference type="EMBL" id="KJA19063.1"/>
    </source>
</evidence>
<organism evidence="1 2">
    <name type="scientific">Hypholoma sublateritium (strain FD-334 SS-4)</name>
    <dbReference type="NCBI Taxonomy" id="945553"/>
    <lineage>
        <taxon>Eukaryota</taxon>
        <taxon>Fungi</taxon>
        <taxon>Dikarya</taxon>
        <taxon>Basidiomycota</taxon>
        <taxon>Agaricomycotina</taxon>
        <taxon>Agaricomycetes</taxon>
        <taxon>Agaricomycetidae</taxon>
        <taxon>Agaricales</taxon>
        <taxon>Agaricineae</taxon>
        <taxon>Strophariaceae</taxon>
        <taxon>Hypholoma</taxon>
    </lineage>
</organism>